<comment type="caution">
    <text evidence="2">The sequence shown here is derived from an EMBL/GenBank/DDBJ whole genome shotgun (WGS) entry which is preliminary data.</text>
</comment>
<evidence type="ECO:0000313" key="2">
    <source>
        <dbReference type="EMBL" id="MBJ7538331.1"/>
    </source>
</evidence>
<accession>A0A934N6S2</accession>
<gene>
    <name evidence="2" type="ORF">I8J31_11670</name>
</gene>
<evidence type="ECO:0000313" key="3">
    <source>
        <dbReference type="Proteomes" id="UP000628710"/>
    </source>
</evidence>
<organism evidence="2 3">
    <name type="scientific">Marinomonas transparens</name>
    <dbReference type="NCBI Taxonomy" id="2795388"/>
    <lineage>
        <taxon>Bacteria</taxon>
        <taxon>Pseudomonadati</taxon>
        <taxon>Pseudomonadota</taxon>
        <taxon>Gammaproteobacteria</taxon>
        <taxon>Oceanospirillales</taxon>
        <taxon>Oceanospirillaceae</taxon>
        <taxon>Marinomonas</taxon>
    </lineage>
</organism>
<keyword evidence="1" id="KW-0472">Membrane</keyword>
<sequence>MYKINHKAIMFVFLLQLLAGAVWYYLAPTFLVGATIFTLDKSHMMMALLFAFSALVYLYFIAWLLVRIKWFSSFGMIMLVIGIWLFAVLPNYAFISLHFNLSGADSIYLLSYSAVNTAIAALILPLWRSSRSIFKTQ</sequence>
<dbReference type="EMBL" id="JAEMNX010000012">
    <property type="protein sequence ID" value="MBJ7538331.1"/>
    <property type="molecule type" value="Genomic_DNA"/>
</dbReference>
<feature type="transmembrane region" description="Helical" evidence="1">
    <location>
        <begin position="73"/>
        <end position="95"/>
    </location>
</feature>
<keyword evidence="1" id="KW-1133">Transmembrane helix</keyword>
<protein>
    <submittedName>
        <fullName evidence="2">Uncharacterized protein</fullName>
    </submittedName>
</protein>
<proteinExistence type="predicted"/>
<dbReference type="Proteomes" id="UP000628710">
    <property type="component" value="Unassembled WGS sequence"/>
</dbReference>
<feature type="transmembrane region" description="Helical" evidence="1">
    <location>
        <begin position="46"/>
        <end position="66"/>
    </location>
</feature>
<name>A0A934N6S2_9GAMM</name>
<feature type="transmembrane region" description="Helical" evidence="1">
    <location>
        <begin position="107"/>
        <end position="127"/>
    </location>
</feature>
<feature type="transmembrane region" description="Helical" evidence="1">
    <location>
        <begin position="7"/>
        <end position="26"/>
    </location>
</feature>
<dbReference type="RefSeq" id="WP_199468741.1">
    <property type="nucleotide sequence ID" value="NZ_JAEMNX010000012.1"/>
</dbReference>
<reference evidence="2" key="1">
    <citation type="submission" date="2020-12" db="EMBL/GenBank/DDBJ databases">
        <title>Marinomonas arctica sp. nov., a psychrotolerant bacterium isolated from the Arctic.</title>
        <authorList>
            <person name="Zhang Y."/>
        </authorList>
    </citation>
    <scope>NUCLEOTIDE SEQUENCE</scope>
    <source>
        <strain evidence="2">C1424</strain>
    </source>
</reference>
<keyword evidence="1" id="KW-0812">Transmembrane</keyword>
<dbReference type="AlphaFoldDB" id="A0A934N6S2"/>
<keyword evidence="3" id="KW-1185">Reference proteome</keyword>
<evidence type="ECO:0000256" key="1">
    <source>
        <dbReference type="SAM" id="Phobius"/>
    </source>
</evidence>